<dbReference type="InterPro" id="IPR050508">
    <property type="entry name" value="Methyltransf_Superfamily"/>
</dbReference>
<name>A0ABU8B692_9BRAD</name>
<keyword evidence="2" id="KW-0489">Methyltransferase</keyword>
<dbReference type="EMBL" id="JAZHRV010000001">
    <property type="protein sequence ID" value="MEH2554044.1"/>
    <property type="molecule type" value="Genomic_DNA"/>
</dbReference>
<evidence type="ECO:0000313" key="3">
    <source>
        <dbReference type="Proteomes" id="UP001364224"/>
    </source>
</evidence>
<keyword evidence="2" id="KW-0808">Transferase</keyword>
<organism evidence="2 3">
    <name type="scientific">Bradyrhizobium algeriense</name>
    <dbReference type="NCBI Taxonomy" id="634784"/>
    <lineage>
        <taxon>Bacteria</taxon>
        <taxon>Pseudomonadati</taxon>
        <taxon>Pseudomonadota</taxon>
        <taxon>Alphaproteobacteria</taxon>
        <taxon>Hyphomicrobiales</taxon>
        <taxon>Nitrobacteraceae</taxon>
        <taxon>Bradyrhizobium</taxon>
    </lineage>
</organism>
<dbReference type="Pfam" id="PF08241">
    <property type="entry name" value="Methyltransf_11"/>
    <property type="match status" value="1"/>
</dbReference>
<dbReference type="InterPro" id="IPR029063">
    <property type="entry name" value="SAM-dependent_MTases_sf"/>
</dbReference>
<dbReference type="Proteomes" id="UP001364224">
    <property type="component" value="Unassembled WGS sequence"/>
</dbReference>
<dbReference type="GO" id="GO:0032259">
    <property type="term" value="P:methylation"/>
    <property type="evidence" value="ECO:0007669"/>
    <property type="project" value="UniProtKB-KW"/>
</dbReference>
<comment type="caution">
    <text evidence="2">The sequence shown here is derived from an EMBL/GenBank/DDBJ whole genome shotgun (WGS) entry which is preliminary data.</text>
</comment>
<dbReference type="PANTHER" id="PTHR42912">
    <property type="entry name" value="METHYLTRANSFERASE"/>
    <property type="match status" value="1"/>
</dbReference>
<evidence type="ECO:0000259" key="1">
    <source>
        <dbReference type="Pfam" id="PF08241"/>
    </source>
</evidence>
<dbReference type="CDD" id="cd02440">
    <property type="entry name" value="AdoMet_MTases"/>
    <property type="match status" value="1"/>
</dbReference>
<dbReference type="Gene3D" id="3.40.50.150">
    <property type="entry name" value="Vaccinia Virus protein VP39"/>
    <property type="match status" value="1"/>
</dbReference>
<accession>A0ABU8B692</accession>
<keyword evidence="3" id="KW-1185">Reference proteome</keyword>
<protein>
    <submittedName>
        <fullName evidence="2">SAM-dependent methyltransferase</fullName>
    </submittedName>
</protein>
<gene>
    <name evidence="2" type="ORF">V1286_001573</name>
</gene>
<evidence type="ECO:0000313" key="2">
    <source>
        <dbReference type="EMBL" id="MEH2554044.1"/>
    </source>
</evidence>
<reference evidence="2 3" key="1">
    <citation type="submission" date="2024-02" db="EMBL/GenBank/DDBJ databases">
        <title>Adaptive strategies in a cosmopolitan and abundant soil bacterium.</title>
        <authorList>
            <person name="Carini P."/>
        </authorList>
    </citation>
    <scope>NUCLEOTIDE SEQUENCE [LARGE SCALE GENOMIC DNA]</scope>
    <source>
        <strain evidence="2 3">AZCC 1608</strain>
    </source>
</reference>
<proteinExistence type="predicted"/>
<feature type="domain" description="Methyltransferase type 11" evidence="1">
    <location>
        <begin position="84"/>
        <end position="181"/>
    </location>
</feature>
<sequence length="305" mass="33486">MDEISGSDLTGAPDQQVRVCMLDEKPLTTWEDAVVWLRNQPDKRQLVLDAFYDDPLIAAAERYFASAEWQAVSKFLEHRTGKALDVGAGRGIASYALARSGFAVTALEPDPSAVVGTAAIRGLAAEARLTIDVVEEFSERLPFADGTFDVVFARAVLHHMRDLDGACREMSRVLRPGGMLIAAREHVISKEADLGAFLDQHPLHHLYGGEHAYLLDRYVGALGAAGFAAIEVLAPLRSPINLFPYTIETLRAAVVERLAAKIPVRPVWRVALASRSVFTSLLSMAERFDHRPGRLYSFICYKAPA</sequence>
<dbReference type="GO" id="GO:0008168">
    <property type="term" value="F:methyltransferase activity"/>
    <property type="evidence" value="ECO:0007669"/>
    <property type="project" value="UniProtKB-KW"/>
</dbReference>
<dbReference type="InterPro" id="IPR013216">
    <property type="entry name" value="Methyltransf_11"/>
</dbReference>
<dbReference type="SUPFAM" id="SSF53335">
    <property type="entry name" value="S-adenosyl-L-methionine-dependent methyltransferases"/>
    <property type="match status" value="1"/>
</dbReference>